<dbReference type="Proteomes" id="UP000592294">
    <property type="component" value="Unassembled WGS sequence"/>
</dbReference>
<feature type="chain" id="PRO_5032987138" evidence="2">
    <location>
        <begin position="25"/>
        <end position="221"/>
    </location>
</feature>
<comment type="caution">
    <text evidence="4">The sequence shown here is derived from an EMBL/GenBank/DDBJ whole genome shotgun (WGS) entry which is preliminary data.</text>
</comment>
<organism evidence="4 5">
    <name type="scientific">Allochromatium humboldtianum</name>
    <dbReference type="NCBI Taxonomy" id="504901"/>
    <lineage>
        <taxon>Bacteria</taxon>
        <taxon>Pseudomonadati</taxon>
        <taxon>Pseudomonadota</taxon>
        <taxon>Gammaproteobacteria</taxon>
        <taxon>Chromatiales</taxon>
        <taxon>Chromatiaceae</taxon>
        <taxon>Allochromatium</taxon>
    </lineage>
</organism>
<dbReference type="Gene3D" id="1.20.1260.10">
    <property type="match status" value="1"/>
</dbReference>
<evidence type="ECO:0000256" key="2">
    <source>
        <dbReference type="SAM" id="SignalP"/>
    </source>
</evidence>
<evidence type="ECO:0000259" key="3">
    <source>
        <dbReference type="Pfam" id="PF09968"/>
    </source>
</evidence>
<dbReference type="SUPFAM" id="SSF47240">
    <property type="entry name" value="Ferritin-like"/>
    <property type="match status" value="1"/>
</dbReference>
<gene>
    <name evidence="4" type="ORF">HW932_08785</name>
</gene>
<sequence>MHPKYTLIPLAFSLILAAAPTLSAGPNGRQVDPSPVLTELDDAEEATLLFMREEERLARDVYVEMGIVWQALLFDNIAQSEQTHMDSVKNAMDRYALPDPSDTTQSGVYADPALQALYAELMERGESSYMDALRVGALIEEVDIADLEAAITETDNTDLQTLYSNLQRGSRNHLRAFVAEIERQGVTYEAQELDQDTVDAIVDTPMERGGQGRRREGKNGR</sequence>
<name>A0A850RAJ1_9GAMM</name>
<evidence type="ECO:0000256" key="1">
    <source>
        <dbReference type="SAM" id="MobiDB-lite"/>
    </source>
</evidence>
<protein>
    <submittedName>
        <fullName evidence="4">DUF2202 domain-containing protein</fullName>
    </submittedName>
</protein>
<dbReference type="InterPro" id="IPR012347">
    <property type="entry name" value="Ferritin-like"/>
</dbReference>
<evidence type="ECO:0000313" key="5">
    <source>
        <dbReference type="Proteomes" id="UP000592294"/>
    </source>
</evidence>
<feature type="signal peptide" evidence="2">
    <location>
        <begin position="1"/>
        <end position="24"/>
    </location>
</feature>
<keyword evidence="5" id="KW-1185">Reference proteome</keyword>
<proteinExistence type="predicted"/>
<evidence type="ECO:0000313" key="4">
    <source>
        <dbReference type="EMBL" id="NVZ09356.1"/>
    </source>
</evidence>
<feature type="region of interest" description="Disordered" evidence="1">
    <location>
        <begin position="202"/>
        <end position="221"/>
    </location>
</feature>
<dbReference type="Pfam" id="PF09968">
    <property type="entry name" value="DUF2202"/>
    <property type="match status" value="1"/>
</dbReference>
<feature type="domain" description="DUF2202" evidence="3">
    <location>
        <begin position="46"/>
        <end position="204"/>
    </location>
</feature>
<dbReference type="EMBL" id="JABZEO010000005">
    <property type="protein sequence ID" value="NVZ09356.1"/>
    <property type="molecule type" value="Genomic_DNA"/>
</dbReference>
<accession>A0A850RAJ1</accession>
<dbReference type="CDD" id="cd01048">
    <property type="entry name" value="Ferritin_like_AB2"/>
    <property type="match status" value="1"/>
</dbReference>
<dbReference type="RefSeq" id="WP_176976120.1">
    <property type="nucleotide sequence ID" value="NZ_JABZEO010000005.1"/>
</dbReference>
<dbReference type="InterPro" id="IPR019243">
    <property type="entry name" value="DUF2202"/>
</dbReference>
<keyword evidence="2" id="KW-0732">Signal</keyword>
<reference evidence="4 5" key="1">
    <citation type="submission" date="2020-06" db="EMBL/GenBank/DDBJ databases">
        <title>Whole-genome sequence of Allochromatium humboldtianum DSM 21881, type strain.</title>
        <authorList>
            <person name="Kyndt J.A."/>
            <person name="Meyer T.E."/>
        </authorList>
    </citation>
    <scope>NUCLEOTIDE SEQUENCE [LARGE SCALE GENOMIC DNA]</scope>
    <source>
        <strain evidence="4 5">DSM 21881</strain>
    </source>
</reference>
<dbReference type="AlphaFoldDB" id="A0A850RAJ1"/>
<dbReference type="InterPro" id="IPR009078">
    <property type="entry name" value="Ferritin-like_SF"/>
</dbReference>